<evidence type="ECO:0000313" key="2">
    <source>
        <dbReference type="EMBL" id="TWU21120.1"/>
    </source>
</evidence>
<dbReference type="Proteomes" id="UP000316304">
    <property type="component" value="Unassembled WGS sequence"/>
</dbReference>
<evidence type="ECO:0000313" key="3">
    <source>
        <dbReference type="Proteomes" id="UP000316304"/>
    </source>
</evidence>
<feature type="region of interest" description="Disordered" evidence="1">
    <location>
        <begin position="1"/>
        <end position="35"/>
    </location>
</feature>
<protein>
    <submittedName>
        <fullName evidence="2">Uncharacterized protein</fullName>
    </submittedName>
</protein>
<dbReference type="AlphaFoldDB" id="A0A5C6C959"/>
<proteinExistence type="predicted"/>
<sequence>MPPFRVNSKNGNGGNGDRARSRGGRGGPRSGERSYDLKPTFFLNLKPTLFIVGNQFAPGTEHFLGGGRRRTAFWRTQLRLEAHVIFELEAHLIYENVLAAEAATKPSRCTAFVLLQSAAIDETIHLAEIHATWIDAS</sequence>
<name>A0A5C6C959_9BACT</name>
<reference evidence="2 3" key="1">
    <citation type="submission" date="2019-02" db="EMBL/GenBank/DDBJ databases">
        <title>Deep-cultivation of Planctomycetes and their phenomic and genomic characterization uncovers novel biology.</title>
        <authorList>
            <person name="Wiegand S."/>
            <person name="Jogler M."/>
            <person name="Boedeker C."/>
            <person name="Pinto D."/>
            <person name="Vollmers J."/>
            <person name="Rivas-Marin E."/>
            <person name="Kohn T."/>
            <person name="Peeters S.H."/>
            <person name="Heuer A."/>
            <person name="Rast P."/>
            <person name="Oberbeckmann S."/>
            <person name="Bunk B."/>
            <person name="Jeske O."/>
            <person name="Meyerdierks A."/>
            <person name="Storesund J.E."/>
            <person name="Kallscheuer N."/>
            <person name="Luecker S."/>
            <person name="Lage O.M."/>
            <person name="Pohl T."/>
            <person name="Merkel B.J."/>
            <person name="Hornburger P."/>
            <person name="Mueller R.-W."/>
            <person name="Bruemmer F."/>
            <person name="Labrenz M."/>
            <person name="Spormann A.M."/>
            <person name="Op Den Camp H."/>
            <person name="Overmann J."/>
            <person name="Amann R."/>
            <person name="Jetten M.S.M."/>
            <person name="Mascher T."/>
            <person name="Medema M.H."/>
            <person name="Devos D.P."/>
            <person name="Kaster A.-K."/>
            <person name="Ovreas L."/>
            <person name="Rohde M."/>
            <person name="Galperin M.Y."/>
            <person name="Jogler C."/>
        </authorList>
    </citation>
    <scope>NUCLEOTIDE SEQUENCE [LARGE SCALE GENOMIC DNA]</scope>
    <source>
        <strain evidence="2 3">Pla52o</strain>
    </source>
</reference>
<comment type="caution">
    <text evidence="2">The sequence shown here is derived from an EMBL/GenBank/DDBJ whole genome shotgun (WGS) entry which is preliminary data.</text>
</comment>
<accession>A0A5C6C959</accession>
<gene>
    <name evidence="2" type="ORF">Pla52o_41540</name>
</gene>
<dbReference type="EMBL" id="SJPT01000007">
    <property type="protein sequence ID" value="TWU21120.1"/>
    <property type="molecule type" value="Genomic_DNA"/>
</dbReference>
<evidence type="ECO:0000256" key="1">
    <source>
        <dbReference type="SAM" id="MobiDB-lite"/>
    </source>
</evidence>
<keyword evidence="3" id="KW-1185">Reference proteome</keyword>
<organism evidence="2 3">
    <name type="scientific">Novipirellula galeiformis</name>
    <dbReference type="NCBI Taxonomy" id="2528004"/>
    <lineage>
        <taxon>Bacteria</taxon>
        <taxon>Pseudomonadati</taxon>
        <taxon>Planctomycetota</taxon>
        <taxon>Planctomycetia</taxon>
        <taxon>Pirellulales</taxon>
        <taxon>Pirellulaceae</taxon>
        <taxon>Novipirellula</taxon>
    </lineage>
</organism>